<dbReference type="PANTHER" id="PTHR42715:SF10">
    <property type="entry name" value="BETA-GLUCOSIDASE"/>
    <property type="match status" value="1"/>
</dbReference>
<dbReference type="PROSITE" id="PS00775">
    <property type="entry name" value="GLYCOSYL_HYDROL_F3"/>
    <property type="match status" value="1"/>
</dbReference>
<dbReference type="Proteomes" id="UP000095419">
    <property type="component" value="Unassembled WGS sequence"/>
</dbReference>
<dbReference type="InterPro" id="IPR013783">
    <property type="entry name" value="Ig-like_fold"/>
</dbReference>
<dbReference type="Gene3D" id="3.40.50.1700">
    <property type="entry name" value="Glycoside hydrolase family 3 C-terminal domain"/>
    <property type="match status" value="1"/>
</dbReference>
<accession>A0A174IWW4</accession>
<dbReference type="AlphaFoldDB" id="A0A174IWW4"/>
<dbReference type="InterPro" id="IPR026891">
    <property type="entry name" value="Fn3-like"/>
</dbReference>
<evidence type="ECO:0000256" key="2">
    <source>
        <dbReference type="ARBA" id="ARBA00022801"/>
    </source>
</evidence>
<evidence type="ECO:0000256" key="5">
    <source>
        <dbReference type="SAM" id="MobiDB-lite"/>
    </source>
</evidence>
<dbReference type="Pfam" id="PF00933">
    <property type="entry name" value="Glyco_hydro_3"/>
    <property type="match status" value="1"/>
</dbReference>
<dbReference type="InterPro" id="IPR050288">
    <property type="entry name" value="Cellulose_deg_GH3"/>
</dbReference>
<dbReference type="Gene3D" id="2.60.40.10">
    <property type="entry name" value="Immunoglobulins"/>
    <property type="match status" value="1"/>
</dbReference>
<evidence type="ECO:0000256" key="4">
    <source>
        <dbReference type="RuleBase" id="RU361161"/>
    </source>
</evidence>
<protein>
    <submittedName>
        <fullName evidence="7">Beta-glucosidase</fullName>
        <ecNumber evidence="7">3.2.1.21</ecNumber>
    </submittedName>
</protein>
<dbReference type="InterPro" id="IPR017853">
    <property type="entry name" value="GH"/>
</dbReference>
<evidence type="ECO:0000256" key="1">
    <source>
        <dbReference type="ARBA" id="ARBA00005336"/>
    </source>
</evidence>
<dbReference type="EMBL" id="CYZF01000007">
    <property type="protein sequence ID" value="CUO90536.1"/>
    <property type="molecule type" value="Genomic_DNA"/>
</dbReference>
<gene>
    <name evidence="7" type="primary">bglB_6</name>
    <name evidence="7" type="ORF">ERS417307_02702</name>
</gene>
<dbReference type="InterPro" id="IPR036962">
    <property type="entry name" value="Glyco_hydro_3_N_sf"/>
</dbReference>
<dbReference type="RefSeq" id="WP_057088826.1">
    <property type="nucleotide sequence ID" value="NZ_CYZF01000007.1"/>
</dbReference>
<dbReference type="EC" id="3.2.1.21" evidence="7"/>
<dbReference type="InterPro" id="IPR002772">
    <property type="entry name" value="Glyco_hydro_3_C"/>
</dbReference>
<keyword evidence="2 4" id="KW-0378">Hydrolase</keyword>
<dbReference type="InterPro" id="IPR019800">
    <property type="entry name" value="Glyco_hydro_3_AS"/>
</dbReference>
<dbReference type="GO" id="GO:0005975">
    <property type="term" value="P:carbohydrate metabolic process"/>
    <property type="evidence" value="ECO:0007669"/>
    <property type="project" value="InterPro"/>
</dbReference>
<dbReference type="Gene3D" id="3.20.20.300">
    <property type="entry name" value="Glycoside hydrolase, family 3, N-terminal domain"/>
    <property type="match status" value="1"/>
</dbReference>
<comment type="similarity">
    <text evidence="1 4">Belongs to the glycosyl hydrolase 3 family.</text>
</comment>
<dbReference type="Pfam" id="PF01915">
    <property type="entry name" value="Glyco_hydro_3_C"/>
    <property type="match status" value="1"/>
</dbReference>
<dbReference type="GO" id="GO:0008422">
    <property type="term" value="F:beta-glucosidase activity"/>
    <property type="evidence" value="ECO:0007669"/>
    <property type="project" value="UniProtKB-EC"/>
</dbReference>
<keyword evidence="3" id="KW-0119">Carbohydrate metabolism</keyword>
<keyword evidence="4 7" id="KW-0326">Glycosidase</keyword>
<dbReference type="Pfam" id="PF14310">
    <property type="entry name" value="Fn3-like"/>
    <property type="match status" value="1"/>
</dbReference>
<evidence type="ECO:0000259" key="6">
    <source>
        <dbReference type="SMART" id="SM01217"/>
    </source>
</evidence>
<evidence type="ECO:0000256" key="3">
    <source>
        <dbReference type="ARBA" id="ARBA00023277"/>
    </source>
</evidence>
<proteinExistence type="inferred from homology"/>
<dbReference type="FunFam" id="2.60.40.10:FF:000495">
    <property type="entry name" value="Periplasmic beta-glucosidase"/>
    <property type="match status" value="1"/>
</dbReference>
<evidence type="ECO:0000313" key="8">
    <source>
        <dbReference type="Proteomes" id="UP000095419"/>
    </source>
</evidence>
<dbReference type="SMART" id="SM01217">
    <property type="entry name" value="Fn3_like"/>
    <property type="match status" value="1"/>
</dbReference>
<organism evidence="7 8">
    <name type="scientific">Bacteroides uniformis</name>
    <dbReference type="NCBI Taxonomy" id="820"/>
    <lineage>
        <taxon>Bacteria</taxon>
        <taxon>Pseudomonadati</taxon>
        <taxon>Bacteroidota</taxon>
        <taxon>Bacteroidia</taxon>
        <taxon>Bacteroidales</taxon>
        <taxon>Bacteroidaceae</taxon>
        <taxon>Bacteroides</taxon>
    </lineage>
</organism>
<name>A0A174IWW4_BACUN</name>
<evidence type="ECO:0000313" key="7">
    <source>
        <dbReference type="EMBL" id="CUO90536.1"/>
    </source>
</evidence>
<dbReference type="SUPFAM" id="SSF51445">
    <property type="entry name" value="(Trans)glycosidases"/>
    <property type="match status" value="1"/>
</dbReference>
<feature type="region of interest" description="Disordered" evidence="5">
    <location>
        <begin position="421"/>
        <end position="443"/>
    </location>
</feature>
<dbReference type="PANTHER" id="PTHR42715">
    <property type="entry name" value="BETA-GLUCOSIDASE"/>
    <property type="match status" value="1"/>
</dbReference>
<feature type="domain" description="Fibronectin type III-like" evidence="6">
    <location>
        <begin position="663"/>
        <end position="733"/>
    </location>
</feature>
<dbReference type="PRINTS" id="PR00133">
    <property type="entry name" value="GLHYDRLASE3"/>
</dbReference>
<dbReference type="SUPFAM" id="SSF52279">
    <property type="entry name" value="Beta-D-glucan exohydrolase, C-terminal domain"/>
    <property type="match status" value="1"/>
</dbReference>
<dbReference type="InterPro" id="IPR001764">
    <property type="entry name" value="Glyco_hydro_3_N"/>
</dbReference>
<reference evidence="7 8" key="1">
    <citation type="submission" date="2015-09" db="EMBL/GenBank/DDBJ databases">
        <authorList>
            <consortium name="Pathogen Informatics"/>
        </authorList>
    </citation>
    <scope>NUCLEOTIDE SEQUENCE [LARGE SCALE GENOMIC DNA]</scope>
    <source>
        <strain evidence="7 8">2789STDY5608791</strain>
    </source>
</reference>
<sequence>MKHSTLSLLICIGGCFSACSPTNEKVNPLTQHEDEITNIIAEMTLEEKINMLHGKNMFSSAGVERLNIPDIEYADGPFGIREEMEPHSWNSLHLSTDSATFFPTGSALAATWSTEMAYKYGEGMAAEAKLRGKDMILGPAINIQRIPTGGRTYEYLSEDPLLSGELAVNYTLGAQDHQEAVCLKHYALNNQENMRGFVDVKVSERAMREIYLAPFEAAVKKANAYGVMAAYNKVSGEWCSENDRLLNKILRGEWGFKGIVISDWGGTHSTIKAALGGLDVEMPNDRYFGKALLDSVQAGVVSEKVIDEKVRNLLRVRLAIPAVPKEEANTQMTSLPAQQQIAYEVASRSIVLLKNSGLLPINTEKVKDIAVIGDNAVRHMATGGVGAGVKALYEITPLEGLQKAYEGTNVKIKYAQGYLPQERSSRHKRNSSETASSEKEIREKSERLVQEAIALAKEADLVIFVGGNNREVETEGSDRKNITLPSHQDELIQSIAKANPNIVSVMVIGGPVDLQTIEKNSSSILVSWFNGSEGGHALADVLSGKISPSGKLPFTFPIKLEDSPAYHLGVYPQQQPERPRDVFVDLVNRDKFRAEQKAEADYAEDIFVGYRWYATKNISPLYPFGHGLSYANFQYSALQAKINKSQVDVSFTLDNIGKMNAEEVAQVYITRPQSAIERPAHELKGFQRVALKAGESKEITISIPLEQLCHWDEKKHGWTFEEGPAIIRVGSSSENLPLNTEINLINVYKPQ</sequence>
<dbReference type="InterPro" id="IPR036881">
    <property type="entry name" value="Glyco_hydro_3_C_sf"/>
</dbReference>